<dbReference type="InterPro" id="IPR012910">
    <property type="entry name" value="Plug_dom"/>
</dbReference>
<evidence type="ECO:0000256" key="3">
    <source>
        <dbReference type="ARBA" id="ARBA00022452"/>
    </source>
</evidence>
<evidence type="ECO:0000256" key="11">
    <source>
        <dbReference type="RuleBase" id="RU003357"/>
    </source>
</evidence>
<feature type="chain" id="PRO_5011713581" evidence="13">
    <location>
        <begin position="27"/>
        <end position="722"/>
    </location>
</feature>
<evidence type="ECO:0000256" key="4">
    <source>
        <dbReference type="ARBA" id="ARBA00022692"/>
    </source>
</evidence>
<evidence type="ECO:0000256" key="1">
    <source>
        <dbReference type="ARBA" id="ARBA00004571"/>
    </source>
</evidence>
<feature type="signal peptide" evidence="13">
    <location>
        <begin position="1"/>
        <end position="26"/>
    </location>
</feature>
<dbReference type="AlphaFoldDB" id="A0A1H2IC67"/>
<dbReference type="Gene3D" id="2.40.170.20">
    <property type="entry name" value="TonB-dependent receptor, beta-barrel domain"/>
    <property type="match status" value="1"/>
</dbReference>
<evidence type="ECO:0000256" key="8">
    <source>
        <dbReference type="ARBA" id="ARBA00023170"/>
    </source>
</evidence>
<evidence type="ECO:0000313" key="16">
    <source>
        <dbReference type="EMBL" id="SDU41707.1"/>
    </source>
</evidence>
<keyword evidence="5 13" id="KW-0732">Signal</keyword>
<comment type="similarity">
    <text evidence="10 11">Belongs to the TonB-dependent receptor family.</text>
</comment>
<dbReference type="PROSITE" id="PS01156">
    <property type="entry name" value="TONB_DEPENDENT_REC_2"/>
    <property type="match status" value="1"/>
</dbReference>
<sequence>MKKERKGILCCLALVVTFLFCGVCLAYDQSLKNEPDDAVDLGEVVVSATKSEKMIVDTPVSISVIKKDELDQAPNVTIDEAFRYTPSVQVIRGEGIGTTHNFINIRGIGTKRNLLYVDGVNMVESMSGNTTLSLLPTQGVEKIEILRGPSSALYGGRGMSGVINMFSSPPEKGVKGCVKSFFGNYDFKKYNTNISYGSDKWGIALDASNTGTDNYWSRDNMIKRTYDYRSGDYSYDFDADYEKSDHVGWENWNRDYEEKSIQPKIFLTPNDDTRITVSMGYMENETGNGYTDRYTDANGNDVEKYLEKDKEFIGLSGKTNLSDSSNISYRLTYHHLESKNTGENMDLAKSLDDPAQLAPGGRAPQFYRSESSQGSKDYEFELSYSKSLTSQMLGDHNLTVGMQYQSNNVYWSIQEQGTGRSLTNPVDTTKTGYSLYLQDEYFINDKFTLTSGLRGDMYDEFDEQLSPKLALHFKPNPDTQYFISSGYAFNPPSYSQKFGTDWNMTAYTIRTNNSNLDAEKLWSAEIGVRKRFKENLNCSLSAYYAEARDLIESIKEKKKIGGSNKVTMTYEYHDNIDRAVMQGIESEITYDFNKHHHLTGSFSIMDAENAQTDKKLPQIPEMMGSIAYQYNRDFNLFGQEHKFWSTVRGRGQNAFLIEEYSVDEPKEVSGFFVVDLSMGIDVAKHAKLFLNATNLFDKDYREFTYTRYQSGRMVMFGAEIYF</sequence>
<dbReference type="SUPFAM" id="SSF56935">
    <property type="entry name" value="Porins"/>
    <property type="match status" value="1"/>
</dbReference>
<evidence type="ECO:0000259" key="14">
    <source>
        <dbReference type="Pfam" id="PF00593"/>
    </source>
</evidence>
<proteinExistence type="inferred from homology"/>
<dbReference type="Proteomes" id="UP000199608">
    <property type="component" value="Unassembled WGS sequence"/>
</dbReference>
<evidence type="ECO:0000256" key="13">
    <source>
        <dbReference type="SAM" id="SignalP"/>
    </source>
</evidence>
<dbReference type="PANTHER" id="PTHR30069:SF29">
    <property type="entry name" value="HEMOGLOBIN AND HEMOGLOBIN-HAPTOGLOBIN-BINDING PROTEIN 1-RELATED"/>
    <property type="match status" value="1"/>
</dbReference>
<keyword evidence="2 10" id="KW-0813">Transport</keyword>
<keyword evidence="9 10" id="KW-0998">Cell outer membrane</keyword>
<dbReference type="EMBL" id="FNLL01000008">
    <property type="protein sequence ID" value="SDU41707.1"/>
    <property type="molecule type" value="Genomic_DNA"/>
</dbReference>
<evidence type="ECO:0000313" key="17">
    <source>
        <dbReference type="Proteomes" id="UP000199608"/>
    </source>
</evidence>
<name>A0A1H2IC67_9BACT</name>
<organism evidence="16 17">
    <name type="scientific">Desulfobacula phenolica</name>
    <dbReference type="NCBI Taxonomy" id="90732"/>
    <lineage>
        <taxon>Bacteria</taxon>
        <taxon>Pseudomonadati</taxon>
        <taxon>Thermodesulfobacteriota</taxon>
        <taxon>Desulfobacteria</taxon>
        <taxon>Desulfobacterales</taxon>
        <taxon>Desulfobacteraceae</taxon>
        <taxon>Desulfobacula</taxon>
    </lineage>
</organism>
<evidence type="ECO:0000256" key="6">
    <source>
        <dbReference type="ARBA" id="ARBA00023077"/>
    </source>
</evidence>
<keyword evidence="6 11" id="KW-0798">TonB box</keyword>
<evidence type="ECO:0000256" key="2">
    <source>
        <dbReference type="ARBA" id="ARBA00022448"/>
    </source>
</evidence>
<dbReference type="Pfam" id="PF00593">
    <property type="entry name" value="TonB_dep_Rec_b-barrel"/>
    <property type="match status" value="1"/>
</dbReference>
<dbReference type="CDD" id="cd01347">
    <property type="entry name" value="ligand_gated_channel"/>
    <property type="match status" value="1"/>
</dbReference>
<protein>
    <submittedName>
        <fullName evidence="16">Outer membrane receptor proteins, mostly Fe transport</fullName>
    </submittedName>
</protein>
<evidence type="ECO:0000256" key="12">
    <source>
        <dbReference type="SAM" id="MobiDB-lite"/>
    </source>
</evidence>
<keyword evidence="17" id="KW-1185">Reference proteome</keyword>
<evidence type="ECO:0000259" key="15">
    <source>
        <dbReference type="Pfam" id="PF07715"/>
    </source>
</evidence>
<evidence type="ECO:0000256" key="5">
    <source>
        <dbReference type="ARBA" id="ARBA00022729"/>
    </source>
</evidence>
<dbReference type="PROSITE" id="PS52016">
    <property type="entry name" value="TONB_DEPENDENT_REC_3"/>
    <property type="match status" value="1"/>
</dbReference>
<keyword evidence="3 10" id="KW-1134">Transmembrane beta strand</keyword>
<evidence type="ECO:0000256" key="7">
    <source>
        <dbReference type="ARBA" id="ARBA00023136"/>
    </source>
</evidence>
<accession>A0A1H2IC67</accession>
<dbReference type="Gene3D" id="2.170.130.10">
    <property type="entry name" value="TonB-dependent receptor, plug domain"/>
    <property type="match status" value="1"/>
</dbReference>
<dbReference type="PANTHER" id="PTHR30069">
    <property type="entry name" value="TONB-DEPENDENT OUTER MEMBRANE RECEPTOR"/>
    <property type="match status" value="1"/>
</dbReference>
<evidence type="ECO:0000256" key="9">
    <source>
        <dbReference type="ARBA" id="ARBA00023237"/>
    </source>
</evidence>
<feature type="region of interest" description="Disordered" evidence="12">
    <location>
        <begin position="345"/>
        <end position="374"/>
    </location>
</feature>
<dbReference type="GO" id="GO:0015344">
    <property type="term" value="F:siderophore uptake transmembrane transporter activity"/>
    <property type="evidence" value="ECO:0007669"/>
    <property type="project" value="TreeGrafter"/>
</dbReference>
<dbReference type="InterPro" id="IPR010917">
    <property type="entry name" value="TonB_rcpt_CS"/>
</dbReference>
<feature type="domain" description="TonB-dependent receptor-like beta-barrel" evidence="14">
    <location>
        <begin position="269"/>
        <end position="695"/>
    </location>
</feature>
<dbReference type="GO" id="GO:0009279">
    <property type="term" value="C:cell outer membrane"/>
    <property type="evidence" value="ECO:0007669"/>
    <property type="project" value="UniProtKB-SubCell"/>
</dbReference>
<evidence type="ECO:0000256" key="10">
    <source>
        <dbReference type="PROSITE-ProRule" id="PRU01360"/>
    </source>
</evidence>
<dbReference type="InterPro" id="IPR036942">
    <property type="entry name" value="Beta-barrel_TonB_sf"/>
</dbReference>
<feature type="domain" description="TonB-dependent receptor plug" evidence="15">
    <location>
        <begin position="57"/>
        <end position="162"/>
    </location>
</feature>
<dbReference type="InterPro" id="IPR037066">
    <property type="entry name" value="Plug_dom_sf"/>
</dbReference>
<dbReference type="RefSeq" id="WP_175530362.1">
    <property type="nucleotide sequence ID" value="NZ_FNLL01000008.1"/>
</dbReference>
<comment type="subcellular location">
    <subcellularLocation>
        <location evidence="1 10">Cell outer membrane</location>
        <topology evidence="1 10">Multi-pass membrane protein</topology>
    </subcellularLocation>
</comment>
<gene>
    <name evidence="16" type="ORF">SAMN04487931_10873</name>
</gene>
<keyword evidence="4 10" id="KW-0812">Transmembrane</keyword>
<dbReference type="InterPro" id="IPR000531">
    <property type="entry name" value="Beta-barrel_TonB"/>
</dbReference>
<keyword evidence="7 10" id="KW-0472">Membrane</keyword>
<dbReference type="GO" id="GO:0044718">
    <property type="term" value="P:siderophore transmembrane transport"/>
    <property type="evidence" value="ECO:0007669"/>
    <property type="project" value="TreeGrafter"/>
</dbReference>
<dbReference type="Pfam" id="PF07715">
    <property type="entry name" value="Plug"/>
    <property type="match status" value="1"/>
</dbReference>
<reference evidence="17" key="1">
    <citation type="submission" date="2016-10" db="EMBL/GenBank/DDBJ databases">
        <authorList>
            <person name="Varghese N."/>
            <person name="Submissions S."/>
        </authorList>
    </citation>
    <scope>NUCLEOTIDE SEQUENCE [LARGE SCALE GENOMIC DNA]</scope>
    <source>
        <strain evidence="17">DSM 3384</strain>
    </source>
</reference>
<dbReference type="InterPro" id="IPR039426">
    <property type="entry name" value="TonB-dep_rcpt-like"/>
</dbReference>
<keyword evidence="8 16" id="KW-0675">Receptor</keyword>